<evidence type="ECO:0000313" key="7">
    <source>
        <dbReference type="EMBL" id="AGO01081.1"/>
    </source>
</evidence>
<proteinExistence type="predicted"/>
<feature type="transmembrane region" description="Helical" evidence="6">
    <location>
        <begin position="88"/>
        <end position="115"/>
    </location>
</feature>
<dbReference type="GO" id="GO:0005886">
    <property type="term" value="C:plasma membrane"/>
    <property type="evidence" value="ECO:0007669"/>
    <property type="project" value="UniProtKB-SubCell"/>
</dbReference>
<feature type="transmembrane region" description="Helical" evidence="6">
    <location>
        <begin position="50"/>
        <end position="67"/>
    </location>
</feature>
<keyword evidence="2" id="KW-1003">Cell membrane</keyword>
<feature type="transmembrane region" description="Helical" evidence="6">
    <location>
        <begin position="258"/>
        <end position="277"/>
    </location>
</feature>
<feature type="transmembrane region" description="Helical" evidence="6">
    <location>
        <begin position="121"/>
        <end position="141"/>
    </location>
</feature>
<dbReference type="PANTHER" id="PTHR30250:SF11">
    <property type="entry name" value="O-ANTIGEN TRANSPORTER-RELATED"/>
    <property type="match status" value="1"/>
</dbReference>
<evidence type="ECO:0000256" key="2">
    <source>
        <dbReference type="ARBA" id="ARBA00022475"/>
    </source>
</evidence>
<dbReference type="PANTHER" id="PTHR30250">
    <property type="entry name" value="PST FAMILY PREDICTED COLANIC ACID TRANSPORTER"/>
    <property type="match status" value="1"/>
</dbReference>
<evidence type="ECO:0000256" key="6">
    <source>
        <dbReference type="SAM" id="Phobius"/>
    </source>
</evidence>
<dbReference type="AlphaFoldDB" id="R9WQN1"/>
<accession>R9WQN1</accession>
<feature type="transmembrane region" description="Helical" evidence="6">
    <location>
        <begin position="289"/>
        <end position="314"/>
    </location>
</feature>
<dbReference type="InterPro" id="IPR002797">
    <property type="entry name" value="Polysacc_synth"/>
</dbReference>
<feature type="transmembrane region" description="Helical" evidence="6">
    <location>
        <begin position="326"/>
        <end position="350"/>
    </location>
</feature>
<evidence type="ECO:0000256" key="1">
    <source>
        <dbReference type="ARBA" id="ARBA00004651"/>
    </source>
</evidence>
<comment type="subcellular location">
    <subcellularLocation>
        <location evidence="1">Cell membrane</location>
        <topology evidence="1">Multi-pass membrane protein</topology>
    </subcellularLocation>
</comment>
<feature type="transmembrane region" description="Helical" evidence="6">
    <location>
        <begin position="16"/>
        <end position="38"/>
    </location>
</feature>
<name>R9WQN1_HAEPA</name>
<evidence type="ECO:0000256" key="5">
    <source>
        <dbReference type="ARBA" id="ARBA00023136"/>
    </source>
</evidence>
<feature type="transmembrane region" description="Helical" evidence="6">
    <location>
        <begin position="382"/>
        <end position="399"/>
    </location>
</feature>
<evidence type="ECO:0000256" key="4">
    <source>
        <dbReference type="ARBA" id="ARBA00022989"/>
    </source>
</evidence>
<feature type="transmembrane region" description="Helical" evidence="6">
    <location>
        <begin position="148"/>
        <end position="168"/>
    </location>
</feature>
<organism evidence="7">
    <name type="scientific">Haemophilus parainfluenzae</name>
    <dbReference type="NCBI Taxonomy" id="729"/>
    <lineage>
        <taxon>Bacteria</taxon>
        <taxon>Pseudomonadati</taxon>
        <taxon>Pseudomonadota</taxon>
        <taxon>Gammaproteobacteria</taxon>
        <taxon>Pasteurellales</taxon>
        <taxon>Pasteurellaceae</taxon>
        <taxon>Haemophilus</taxon>
    </lineage>
</organism>
<protein>
    <submittedName>
        <fullName evidence="7">Wzx</fullName>
    </submittedName>
</protein>
<feature type="transmembrane region" description="Helical" evidence="6">
    <location>
        <begin position="174"/>
        <end position="197"/>
    </location>
</feature>
<keyword evidence="4 6" id="KW-1133">Transmembrane helix</keyword>
<sequence length="415" mass="48425">MILKYFNQYRVQVSNFAYLSIVQFGNMILPLIVLPFLLNTLGIDNYGLVVFSQSIAAYFAVFIRFGFNTYATQQVSRFSENKSKLNEIFINVIFLELLFFLISIGIMLGYFYIFPVKYNEVYIYSLAAAFIESLLPIWYFQGIERMKYITLINLIAKIISLICILFFVDNSLDYLMVPVCYLIGSLTVLFISLFILIKHKVIKCNLPTLQSLFFYLKNSMVFVFSDLMAILKDKTNIMLLGTFVGMNAVAYYDLAEKIVWAFRSVFSNINIAFFPYFSKNKRPEQVKQVILIIFIFSLLSYLFICLFSDFIILLLSNESMLIIKDFLWIMAMYIIIASLSSSIGYFILIVNGYSKSFFYNMLISLISYLFICFFIYSLFDISIINLVIAYNLSILIELLHRIYLCGKYRLLNWVI</sequence>
<dbReference type="EMBL" id="KC759396">
    <property type="protein sequence ID" value="AGO01081.1"/>
    <property type="molecule type" value="Genomic_DNA"/>
</dbReference>
<evidence type="ECO:0000256" key="3">
    <source>
        <dbReference type="ARBA" id="ARBA00022692"/>
    </source>
</evidence>
<keyword evidence="3 6" id="KW-0812">Transmembrane</keyword>
<feature type="transmembrane region" description="Helical" evidence="6">
    <location>
        <begin position="357"/>
        <end position="376"/>
    </location>
</feature>
<reference evidence="7" key="1">
    <citation type="journal article" date="2013" name="Int. J. Med. Microbiol.">
        <title>Haemophilus parainfluenzae expresses diverse lipopolysaccharide O-antigens using ABC transporter and Wzy polymerase-dependent mechanisms.</title>
        <authorList>
            <person name="Young R.E."/>
            <person name="Twelkmeyer B."/>
            <person name="Vitiazeva V."/>
            <person name="Power P.M."/>
            <person name="Schweda E.K."/>
            <person name="Hood D.W."/>
        </authorList>
    </citation>
    <scope>NUCLEOTIDE SEQUENCE</scope>
    <source>
        <strain evidence="7">20</strain>
    </source>
</reference>
<reference evidence="7" key="2">
    <citation type="submission" date="2013-03" db="EMBL/GenBank/DDBJ databases">
        <authorList>
            <person name="Young R.E.B."/>
            <person name="Hood D.W."/>
        </authorList>
    </citation>
    <scope>NUCLEOTIDE SEQUENCE</scope>
    <source>
        <strain evidence="7">20</strain>
    </source>
</reference>
<dbReference type="InterPro" id="IPR050833">
    <property type="entry name" value="Poly_Biosynth_Transport"/>
</dbReference>
<keyword evidence="5 6" id="KW-0472">Membrane</keyword>
<dbReference type="Pfam" id="PF01943">
    <property type="entry name" value="Polysacc_synt"/>
    <property type="match status" value="1"/>
</dbReference>
<gene>
    <name evidence="7" type="primary">wzx</name>
</gene>